<dbReference type="InterPro" id="IPR002083">
    <property type="entry name" value="MATH/TRAF_dom"/>
</dbReference>
<name>A0A816VP31_BRANA</name>
<accession>A0A816VP31</accession>
<dbReference type="SMART" id="SM00061">
    <property type="entry name" value="MATH"/>
    <property type="match status" value="2"/>
</dbReference>
<dbReference type="SUPFAM" id="SSF49599">
    <property type="entry name" value="TRAF domain-like"/>
    <property type="match status" value="2"/>
</dbReference>
<dbReference type="Pfam" id="PF00917">
    <property type="entry name" value="MATH"/>
    <property type="match status" value="1"/>
</dbReference>
<feature type="domain" description="MATH" evidence="1">
    <location>
        <begin position="207"/>
        <end position="332"/>
    </location>
</feature>
<dbReference type="PROSITE" id="PS50144">
    <property type="entry name" value="MATH"/>
    <property type="match status" value="1"/>
</dbReference>
<protein>
    <submittedName>
        <fullName evidence="2">(rape) hypothetical protein</fullName>
    </submittedName>
</protein>
<gene>
    <name evidence="2" type="ORF">DARMORV10_A03P18550.1</name>
</gene>
<reference evidence="2" key="1">
    <citation type="submission" date="2021-01" db="EMBL/GenBank/DDBJ databases">
        <authorList>
            <consortium name="Genoscope - CEA"/>
            <person name="William W."/>
        </authorList>
    </citation>
    <scope>NUCLEOTIDE SEQUENCE</scope>
</reference>
<dbReference type="Proteomes" id="UP001295469">
    <property type="component" value="Chromosome A03"/>
</dbReference>
<sequence length="342" mass="39378">MQVYIDFLLTAIRTTDQQVFFLENKSCSVSDDHYLEMGQTLSLEDTIRAEAKSHNNVHLMLVDGMSKLMTRQVENCVSSDFYVGGLKWNIVILQQQDCLYYVLVITDSKCIGSNWKVNCNVKLTIYSATSPFLNHNRWTWFCFDANNTTLLVSIPVKNMQELYTVNDKSVFSAEITNVNPQSLDVGWNPRTMGTAENIKLMEVERNKSKFTWKITHFSTFVSEHHSSYQFTVGPRKWYLRMYPKGTLEGKGNSLSLYLHASDYVTGPNTKTLAVFKLRVLDQLKRNHHEIGQQFWFGSDGQKGEPKFLALEELHKASNGFLVNDQIYIGVEFFYISTTENMI</sequence>
<organism evidence="2">
    <name type="scientific">Brassica napus</name>
    <name type="common">Rape</name>
    <dbReference type="NCBI Taxonomy" id="3708"/>
    <lineage>
        <taxon>Eukaryota</taxon>
        <taxon>Viridiplantae</taxon>
        <taxon>Streptophyta</taxon>
        <taxon>Embryophyta</taxon>
        <taxon>Tracheophyta</taxon>
        <taxon>Spermatophyta</taxon>
        <taxon>Magnoliopsida</taxon>
        <taxon>eudicotyledons</taxon>
        <taxon>Gunneridae</taxon>
        <taxon>Pentapetalae</taxon>
        <taxon>rosids</taxon>
        <taxon>malvids</taxon>
        <taxon>Brassicales</taxon>
        <taxon>Brassicaceae</taxon>
        <taxon>Brassiceae</taxon>
        <taxon>Brassica</taxon>
    </lineage>
</organism>
<dbReference type="Gene3D" id="2.60.210.10">
    <property type="entry name" value="Apoptosis, Tumor Necrosis Factor Receptor Associated Protein 2, Chain A"/>
    <property type="match status" value="2"/>
</dbReference>
<dbReference type="CDD" id="cd00121">
    <property type="entry name" value="MATH"/>
    <property type="match status" value="2"/>
</dbReference>
<dbReference type="SMR" id="A0A816VP31"/>
<dbReference type="EMBL" id="HG994357">
    <property type="protein sequence ID" value="CAF2122586.1"/>
    <property type="molecule type" value="Genomic_DNA"/>
</dbReference>
<dbReference type="AlphaFoldDB" id="A0A816VP31"/>
<evidence type="ECO:0000259" key="1">
    <source>
        <dbReference type="PROSITE" id="PS50144"/>
    </source>
</evidence>
<dbReference type="InterPro" id="IPR008974">
    <property type="entry name" value="TRAF-like"/>
</dbReference>
<evidence type="ECO:0000313" key="2">
    <source>
        <dbReference type="EMBL" id="CAF2122586.1"/>
    </source>
</evidence>
<dbReference type="PANTHER" id="PTHR46162:SF40">
    <property type="entry name" value="TRAF-LIKE FAMILY PROTEIN"/>
    <property type="match status" value="1"/>
</dbReference>
<dbReference type="Pfam" id="PF22486">
    <property type="entry name" value="MATH_2"/>
    <property type="match status" value="1"/>
</dbReference>
<proteinExistence type="predicted"/>
<dbReference type="PANTHER" id="PTHR46162">
    <property type="entry name" value="TRAF-LIKE FAMILY PROTEIN"/>
    <property type="match status" value="1"/>
</dbReference>